<keyword evidence="2" id="KW-0732">Signal</keyword>
<dbReference type="AlphaFoldDB" id="A0A0M3I9L3"/>
<keyword evidence="1" id="KW-1133">Transmembrane helix</keyword>
<evidence type="ECO:0000256" key="2">
    <source>
        <dbReference type="SAM" id="SignalP"/>
    </source>
</evidence>
<dbReference type="Proteomes" id="UP000036681">
    <property type="component" value="Unplaced"/>
</dbReference>
<keyword evidence="1" id="KW-0472">Membrane</keyword>
<evidence type="ECO:0000313" key="4">
    <source>
        <dbReference type="WBParaSite" id="ALUE_0001416701-mRNA-1"/>
    </source>
</evidence>
<feature type="chain" id="PRO_5005656999" evidence="2">
    <location>
        <begin position="27"/>
        <end position="158"/>
    </location>
</feature>
<evidence type="ECO:0000256" key="1">
    <source>
        <dbReference type="SAM" id="Phobius"/>
    </source>
</evidence>
<feature type="transmembrane region" description="Helical" evidence="1">
    <location>
        <begin position="110"/>
        <end position="128"/>
    </location>
</feature>
<keyword evidence="1" id="KW-0812">Transmembrane</keyword>
<evidence type="ECO:0000313" key="3">
    <source>
        <dbReference type="Proteomes" id="UP000036681"/>
    </source>
</evidence>
<sequence length="158" mass="17249">MKLMVVCYGNLVLIVAIILQMKSSNALECYAGLTSQGTNNGLLTARCPYGIGFCMKYTYPIISGSASQVERNCDLDRLCLRSGVGCFYDNFSGCQVCCCNTDKCNSASTVTVHLFLLVFEVVLVASMITSLAVNFAVAIPTNAIVLVQLLFIYSYWRC</sequence>
<feature type="signal peptide" evidence="2">
    <location>
        <begin position="1"/>
        <end position="26"/>
    </location>
</feature>
<reference evidence="4" key="1">
    <citation type="submission" date="2017-02" db="UniProtKB">
        <authorList>
            <consortium name="WormBaseParasite"/>
        </authorList>
    </citation>
    <scope>IDENTIFICATION</scope>
</reference>
<dbReference type="InterPro" id="IPR045860">
    <property type="entry name" value="Snake_toxin-like_sf"/>
</dbReference>
<organism evidence="3 4">
    <name type="scientific">Ascaris lumbricoides</name>
    <name type="common">Giant roundworm</name>
    <dbReference type="NCBI Taxonomy" id="6252"/>
    <lineage>
        <taxon>Eukaryota</taxon>
        <taxon>Metazoa</taxon>
        <taxon>Ecdysozoa</taxon>
        <taxon>Nematoda</taxon>
        <taxon>Chromadorea</taxon>
        <taxon>Rhabditida</taxon>
        <taxon>Spirurina</taxon>
        <taxon>Ascaridomorpha</taxon>
        <taxon>Ascaridoidea</taxon>
        <taxon>Ascarididae</taxon>
        <taxon>Ascaris</taxon>
    </lineage>
</organism>
<dbReference type="WBParaSite" id="ALUE_0001416701-mRNA-1">
    <property type="protein sequence ID" value="ALUE_0001416701-mRNA-1"/>
    <property type="gene ID" value="ALUE_0001416701"/>
</dbReference>
<protein>
    <submittedName>
        <fullName evidence="4">Activin_recp domain-containing protein</fullName>
    </submittedName>
</protein>
<keyword evidence="3" id="KW-1185">Reference proteome</keyword>
<feature type="transmembrane region" description="Helical" evidence="1">
    <location>
        <begin position="135"/>
        <end position="156"/>
    </location>
</feature>
<dbReference type="SUPFAM" id="SSF57302">
    <property type="entry name" value="Snake toxin-like"/>
    <property type="match status" value="1"/>
</dbReference>
<proteinExistence type="predicted"/>
<accession>A0A0M3I9L3</accession>
<name>A0A0M3I9L3_ASCLU</name>